<feature type="transmembrane region" description="Helical" evidence="1">
    <location>
        <begin position="9"/>
        <end position="27"/>
    </location>
</feature>
<accession>A0A1I1J7X4</accession>
<reference evidence="3" key="1">
    <citation type="submission" date="2016-10" db="EMBL/GenBank/DDBJ databases">
        <authorList>
            <person name="Varghese N."/>
            <person name="Submissions S."/>
        </authorList>
    </citation>
    <scope>NUCLEOTIDE SEQUENCE [LARGE SCALE GENOMIC DNA]</scope>
    <source>
        <strain evidence="3">DSM 23664</strain>
    </source>
</reference>
<dbReference type="AlphaFoldDB" id="A0A1I1J7X4"/>
<evidence type="ECO:0008006" key="4">
    <source>
        <dbReference type="Google" id="ProtNLM"/>
    </source>
</evidence>
<dbReference type="EMBL" id="FOLT01000006">
    <property type="protein sequence ID" value="SFC41530.1"/>
    <property type="molecule type" value="Genomic_DNA"/>
</dbReference>
<sequence>MTMKWTRETFLVTLTLITILFGFFYYGNLYFVEPVRQEAELRSQLVSDQQTVLAAYPPEEARLTEYEASYSETETYLPIGDSANEAMITLEQLALDEDVSLLTVSRLSDGEAVDGLPASFVKNVYQAEVSTDAPENFRQLFRQLTNEERVWNLTAFSYEKEGGNSYTGTFIFELFYYTESTE</sequence>
<dbReference type="Proteomes" id="UP000199612">
    <property type="component" value="Unassembled WGS sequence"/>
</dbReference>
<gene>
    <name evidence="2" type="ORF">SAMN04488102_10692</name>
</gene>
<protein>
    <recommendedName>
        <fullName evidence="4">Tfp pilus assembly protein PilO</fullName>
    </recommendedName>
</protein>
<dbReference type="OrthoDB" id="2164999at2"/>
<evidence type="ECO:0000313" key="3">
    <source>
        <dbReference type="Proteomes" id="UP000199612"/>
    </source>
</evidence>
<dbReference type="RefSeq" id="WP_091530134.1">
    <property type="nucleotide sequence ID" value="NZ_FOLT01000006.1"/>
</dbReference>
<organism evidence="2 3">
    <name type="scientific">Alkalibacterium subtropicum</name>
    <dbReference type="NCBI Taxonomy" id="753702"/>
    <lineage>
        <taxon>Bacteria</taxon>
        <taxon>Bacillati</taxon>
        <taxon>Bacillota</taxon>
        <taxon>Bacilli</taxon>
        <taxon>Lactobacillales</taxon>
        <taxon>Carnobacteriaceae</taxon>
        <taxon>Alkalibacterium</taxon>
    </lineage>
</organism>
<name>A0A1I1J7X4_9LACT</name>
<keyword evidence="3" id="KW-1185">Reference proteome</keyword>
<keyword evidence="1" id="KW-0812">Transmembrane</keyword>
<keyword evidence="1" id="KW-1133">Transmembrane helix</keyword>
<evidence type="ECO:0000313" key="2">
    <source>
        <dbReference type="EMBL" id="SFC41530.1"/>
    </source>
</evidence>
<keyword evidence="1" id="KW-0472">Membrane</keyword>
<proteinExistence type="predicted"/>
<evidence type="ECO:0000256" key="1">
    <source>
        <dbReference type="SAM" id="Phobius"/>
    </source>
</evidence>
<dbReference type="STRING" id="753702.SAMN04488102_10692"/>